<sequence>MIVHINAILPNFETNNRLQFNLNVFLVNQGLVPIVHKKRQLKKLALINLY</sequence>
<evidence type="ECO:0000313" key="1">
    <source>
        <dbReference type="EMBL" id="SJM37125.1"/>
    </source>
</evidence>
<evidence type="ECO:0000313" key="2">
    <source>
        <dbReference type="Proteomes" id="UP000188169"/>
    </source>
</evidence>
<gene>
    <name evidence="1" type="ORF">A1019T_01096</name>
</gene>
<accession>A0A1R4EF45</accession>
<dbReference type="AlphaFoldDB" id="A0A1R4EF45"/>
<dbReference type="EMBL" id="FUGD01000073">
    <property type="protein sequence ID" value="SJM37125.1"/>
    <property type="molecule type" value="Genomic_DNA"/>
</dbReference>
<reference evidence="2" key="1">
    <citation type="submission" date="2017-02" db="EMBL/GenBank/DDBJ databases">
        <authorList>
            <person name="Mornico D."/>
        </authorList>
    </citation>
    <scope>NUCLEOTIDE SEQUENCE [LARGE SCALE GENOMIC DNA]</scope>
</reference>
<organism evidence="1 2">
    <name type="scientific">Psychrobacter pasteurii</name>
    <dbReference type="NCBI Taxonomy" id="1945520"/>
    <lineage>
        <taxon>Bacteria</taxon>
        <taxon>Pseudomonadati</taxon>
        <taxon>Pseudomonadota</taxon>
        <taxon>Gammaproteobacteria</taxon>
        <taxon>Moraxellales</taxon>
        <taxon>Moraxellaceae</taxon>
        <taxon>Psychrobacter</taxon>
    </lineage>
</organism>
<name>A0A1R4EF45_9GAMM</name>
<keyword evidence="2" id="KW-1185">Reference proteome</keyword>
<proteinExistence type="predicted"/>
<dbReference type="Proteomes" id="UP000188169">
    <property type="component" value="Unassembled WGS sequence"/>
</dbReference>
<protein>
    <submittedName>
        <fullName evidence="1">Uncharacterized protein</fullName>
    </submittedName>
</protein>